<feature type="binding site" evidence="4">
    <location>
        <position position="235"/>
    </location>
    <ligand>
        <name>substrate</name>
    </ligand>
</feature>
<proteinExistence type="inferred from homology"/>
<feature type="active site" description="Acyl-ester intermediate" evidence="3">
    <location>
        <position position="259"/>
    </location>
</feature>
<feature type="domain" description="Amidase" evidence="5">
    <location>
        <begin position="113"/>
        <end position="556"/>
    </location>
</feature>
<organism evidence="6 7">
    <name type="scientific">Cyberlindnera fabianii</name>
    <name type="common">Yeast</name>
    <name type="synonym">Hansenula fabianii</name>
    <dbReference type="NCBI Taxonomy" id="36022"/>
    <lineage>
        <taxon>Eukaryota</taxon>
        <taxon>Fungi</taxon>
        <taxon>Dikarya</taxon>
        <taxon>Ascomycota</taxon>
        <taxon>Saccharomycotina</taxon>
        <taxon>Saccharomycetes</taxon>
        <taxon>Phaffomycetales</taxon>
        <taxon>Phaffomycetaceae</taxon>
        <taxon>Cyberlindnera</taxon>
    </lineage>
</organism>
<feature type="binding site" evidence="4">
    <location>
        <begin position="256"/>
        <end position="259"/>
    </location>
    <ligand>
        <name>substrate</name>
    </ligand>
</feature>
<dbReference type="PANTHER" id="PTHR46072">
    <property type="entry name" value="AMIDASE-RELATED-RELATED"/>
    <property type="match status" value="1"/>
</dbReference>
<feature type="active site" description="Charge relay system" evidence="3">
    <location>
        <position position="235"/>
    </location>
</feature>
<evidence type="ECO:0000313" key="7">
    <source>
        <dbReference type="Proteomes" id="UP000189513"/>
    </source>
</evidence>
<dbReference type="VEuPathDB" id="FungiDB:BON22_0832"/>
<accession>A0A1V2LEK5</accession>
<evidence type="ECO:0000313" key="6">
    <source>
        <dbReference type="EMBL" id="ONH70184.1"/>
    </source>
</evidence>
<evidence type="ECO:0000256" key="4">
    <source>
        <dbReference type="PIRSR" id="PIRSR001221-2"/>
    </source>
</evidence>
<dbReference type="SUPFAM" id="SSF75304">
    <property type="entry name" value="Amidase signature (AS) enzymes"/>
    <property type="match status" value="1"/>
</dbReference>
<dbReference type="EMBL" id="MPUK01000001">
    <property type="protein sequence ID" value="ONH70184.1"/>
    <property type="molecule type" value="Genomic_DNA"/>
</dbReference>
<protein>
    <submittedName>
        <fullName evidence="6">Acetamidase</fullName>
    </submittedName>
</protein>
<evidence type="ECO:0000256" key="1">
    <source>
        <dbReference type="ARBA" id="ARBA00009199"/>
    </source>
</evidence>
<dbReference type="PANTHER" id="PTHR46072:SF4">
    <property type="entry name" value="AMIDASE C550.07-RELATED"/>
    <property type="match status" value="1"/>
</dbReference>
<dbReference type="Gene3D" id="3.90.1300.10">
    <property type="entry name" value="Amidase signature (AS) domain"/>
    <property type="match status" value="1"/>
</dbReference>
<reference evidence="7" key="1">
    <citation type="journal article" date="2017" name="Genome Announc.">
        <title>Genome sequences of Cyberlindnera fabianii 65, Pichia kudriavzevii 129, and Saccharomyces cerevisiae 131 isolated from fermented masau fruits in Zimbabwe.</title>
        <authorList>
            <person name="van Rijswijck I.M.H."/>
            <person name="Derks M.F.L."/>
            <person name="Abee T."/>
            <person name="de Ridder D."/>
            <person name="Smid E.J."/>
        </authorList>
    </citation>
    <scope>NUCLEOTIDE SEQUENCE [LARGE SCALE GENOMIC DNA]</scope>
    <source>
        <strain evidence="7">65</strain>
    </source>
</reference>
<dbReference type="STRING" id="36022.A0A1V2LEK5"/>
<evidence type="ECO:0000256" key="3">
    <source>
        <dbReference type="PIRSR" id="PIRSR001221-1"/>
    </source>
</evidence>
<dbReference type="OMA" id="WENDATV"/>
<evidence type="ECO:0000256" key="2">
    <source>
        <dbReference type="ARBA" id="ARBA00022801"/>
    </source>
</evidence>
<feature type="binding site" evidence="4">
    <location>
        <position position="209"/>
    </location>
    <ligand>
        <name>substrate</name>
    </ligand>
</feature>
<keyword evidence="2" id="KW-0378">Hydrolase</keyword>
<keyword evidence="7" id="KW-1185">Reference proteome</keyword>
<dbReference type="PIRSF" id="PIRSF001221">
    <property type="entry name" value="Amidase_fungi"/>
    <property type="match status" value="1"/>
</dbReference>
<feature type="active site" description="Charge relay system" evidence="3">
    <location>
        <position position="168"/>
    </location>
</feature>
<sequence>MSPAKVTNRVVIDHAAEPLTTGPSRYNKGDPARFEADWLPKIKAYNDAITAAIPKEYLAPAELLPEGDLDTADFDATTVPEKVMDAEDFAITELTATEIAKKIKDKDLTAVKVITAFIKRATIAHQLTNCAMEILFDYGLARAQELDEYYEKTGKTIGPLHGVPLSLKEHYNFAGRVTHGSFVGLLDNVTPEFSVTNQIMYDLGCPQCLMHLDSFNNITGRGRNARKLKMSPGGSPSGEGSLIAMKGSPLGIGSDIGGSIRSPAAFNGIWGLKPSSKRLSMAKSVVPTIDTYDELINGVYGPMSNSPEDLELFMKAYFTQEPWMKDQQCVPIPWREVPQPKAEELTIGICYDDGVVKPHPPVLRGLKHVEQKLRAAGVNVVTWEPHRVYEAAEIANVAYTCDGNYASVERLAASGEPTAPLTDHYLSMGKGDKALTGVETQFYANSREILRQEYLELFNSRGVDFIIAPTYVGVAPKPHEVKYWGYTSLWNILDYTCVTFPTGIKADKKLDPEDKEYTPRNEYEDYEYGLYDADAADGLPIGLTLAGRRYTEEAVLKASKVVADALAA</sequence>
<evidence type="ECO:0000259" key="5">
    <source>
        <dbReference type="Pfam" id="PF01425"/>
    </source>
</evidence>
<dbReference type="AlphaFoldDB" id="A0A1V2LEK5"/>
<gene>
    <name evidence="6" type="ORF">BON22_0832</name>
</gene>
<dbReference type="Pfam" id="PF01425">
    <property type="entry name" value="Amidase"/>
    <property type="match status" value="1"/>
</dbReference>
<comment type="caution">
    <text evidence="6">The sequence shown here is derived from an EMBL/GenBank/DDBJ whole genome shotgun (WGS) entry which is preliminary data.</text>
</comment>
<dbReference type="InterPro" id="IPR036928">
    <property type="entry name" value="AS_sf"/>
</dbReference>
<dbReference type="InterPro" id="IPR023631">
    <property type="entry name" value="Amidase_dom"/>
</dbReference>
<dbReference type="GO" id="GO:0016787">
    <property type="term" value="F:hydrolase activity"/>
    <property type="evidence" value="ECO:0007669"/>
    <property type="project" value="UniProtKB-KW"/>
</dbReference>
<dbReference type="Proteomes" id="UP000189513">
    <property type="component" value="Unassembled WGS sequence"/>
</dbReference>
<comment type="similarity">
    <text evidence="1">Belongs to the amidase family.</text>
</comment>
<name>A0A1V2LEK5_CYBFA</name>